<dbReference type="OrthoDB" id="9807064at2"/>
<dbReference type="NCBIfam" id="TIGR00121">
    <property type="entry name" value="birA_ligase"/>
    <property type="match status" value="1"/>
</dbReference>
<dbReference type="Proteomes" id="UP000002297">
    <property type="component" value="Chromosome"/>
</dbReference>
<dbReference type="InterPro" id="IPR004143">
    <property type="entry name" value="BPL_LPL_catalytic"/>
</dbReference>
<dbReference type="KEGG" id="cat:CA2559_07941"/>
<dbReference type="PANTHER" id="PTHR12835">
    <property type="entry name" value="BIOTIN PROTEIN LIGASE"/>
    <property type="match status" value="1"/>
</dbReference>
<dbReference type="CDD" id="cd16442">
    <property type="entry name" value="BPL"/>
    <property type="match status" value="1"/>
</dbReference>
<dbReference type="SUPFAM" id="SSF55681">
    <property type="entry name" value="Class II aaRS and biotin synthetases"/>
    <property type="match status" value="1"/>
</dbReference>
<dbReference type="EMBL" id="CP002046">
    <property type="protein sequence ID" value="EAP85947.1"/>
    <property type="molecule type" value="Genomic_DNA"/>
</dbReference>
<dbReference type="Gene3D" id="3.30.930.10">
    <property type="entry name" value="Bira Bifunctional Protein, Domain 2"/>
    <property type="match status" value="1"/>
</dbReference>
<name>A3UBE6_CROAH</name>
<dbReference type="eggNOG" id="COG0340">
    <property type="taxonomic scope" value="Bacteria"/>
</dbReference>
<dbReference type="InterPro" id="IPR045864">
    <property type="entry name" value="aa-tRNA-synth_II/BPL/LPL"/>
</dbReference>
<dbReference type="STRING" id="216432.CA2559_07941"/>
<dbReference type="InterPro" id="IPR004408">
    <property type="entry name" value="Biotin_CoA_COase_ligase"/>
</dbReference>
<evidence type="ECO:0000313" key="3">
    <source>
        <dbReference type="EMBL" id="EAP85947.1"/>
    </source>
</evidence>
<keyword evidence="4" id="KW-1185">Reference proteome</keyword>
<keyword evidence="1 3" id="KW-0436">Ligase</keyword>
<accession>A3UBE6</accession>
<evidence type="ECO:0000313" key="4">
    <source>
        <dbReference type="Proteomes" id="UP000002297"/>
    </source>
</evidence>
<feature type="domain" description="BPL/LPL catalytic" evidence="2">
    <location>
        <begin position="1"/>
        <end position="177"/>
    </location>
</feature>
<dbReference type="PROSITE" id="PS51733">
    <property type="entry name" value="BPL_LPL_CATALYTIC"/>
    <property type="match status" value="1"/>
</dbReference>
<sequence>MRIIRVSQTASTNSFLKELHREQSFKESVCVIAEQQTAGRGQKGNVWLTEPFQNLTFSVLLPDILIPLENQYQLNMQLSLGLLKSLQVLNVPKLSLKWPNDIMSDSKKIGGILIENSITGTHLKHSVIGVGLNVNQTSFEGLPKASSLKLCSNTAFNLDEVLQTILHELDKLTEYLNTLPFKVTKRNYEEALFRKGVISVFEDLEGFKFNGVIKGVTDSGLLKVETDDALKLFDLKEVKLLF</sequence>
<protein>
    <submittedName>
        <fullName evidence="3">Biotin--acetyl-CoA-carboxylase ligase</fullName>
    </submittedName>
</protein>
<organism evidence="3 4">
    <name type="scientific">Croceibacter atlanticus (strain ATCC BAA-628 / JCM 21780 / CIP 108009 / IAM 15332 / KCTC 12090 / HTCC2559)</name>
    <dbReference type="NCBI Taxonomy" id="216432"/>
    <lineage>
        <taxon>Bacteria</taxon>
        <taxon>Pseudomonadati</taxon>
        <taxon>Bacteroidota</taxon>
        <taxon>Flavobacteriia</taxon>
        <taxon>Flavobacteriales</taxon>
        <taxon>Flavobacteriaceae</taxon>
        <taxon>Croceibacter</taxon>
    </lineage>
</organism>
<dbReference type="GO" id="GO:0004077">
    <property type="term" value="F:biotin--[biotin carboxyl-carrier protein] ligase activity"/>
    <property type="evidence" value="ECO:0007669"/>
    <property type="project" value="InterPro"/>
</dbReference>
<dbReference type="GO" id="GO:0005737">
    <property type="term" value="C:cytoplasm"/>
    <property type="evidence" value="ECO:0007669"/>
    <property type="project" value="TreeGrafter"/>
</dbReference>
<gene>
    <name evidence="3" type="ordered locus">CA2559_07941</name>
</gene>
<dbReference type="Pfam" id="PF03099">
    <property type="entry name" value="BPL_LplA_LipB"/>
    <property type="match status" value="1"/>
</dbReference>
<dbReference type="GeneID" id="89453343"/>
<evidence type="ECO:0000259" key="2">
    <source>
        <dbReference type="PROSITE" id="PS51733"/>
    </source>
</evidence>
<evidence type="ECO:0000256" key="1">
    <source>
        <dbReference type="ARBA" id="ARBA00022598"/>
    </source>
</evidence>
<dbReference type="HOGENOM" id="CLU_051096_3_1_10"/>
<dbReference type="RefSeq" id="WP_013187333.1">
    <property type="nucleotide sequence ID" value="NC_014230.1"/>
</dbReference>
<dbReference type="PANTHER" id="PTHR12835:SF5">
    <property type="entry name" value="BIOTIN--PROTEIN LIGASE"/>
    <property type="match status" value="1"/>
</dbReference>
<dbReference type="AlphaFoldDB" id="A3UBE6"/>
<proteinExistence type="predicted"/>
<reference evidence="3 4" key="1">
    <citation type="journal article" date="2010" name="J. Bacteriol.">
        <title>The complete genome sequence of Croceibacter atlanticus HTCC2559T.</title>
        <authorList>
            <person name="Oh H.M."/>
            <person name="Kang I."/>
            <person name="Ferriera S."/>
            <person name="Giovannoni S.J."/>
            <person name="Cho J.C."/>
        </authorList>
    </citation>
    <scope>NUCLEOTIDE SEQUENCE [LARGE SCALE GENOMIC DNA]</scope>
    <source>
        <strain evidence="4">ATCC BAA-628 / HTCC2559 / KCTC 12090</strain>
    </source>
</reference>